<dbReference type="Proteomes" id="UP000315364">
    <property type="component" value="Chromosome"/>
</dbReference>
<sequence length="88" mass="9840">MEKVPLTEERRATIRHRTLKGGRIVTNSGFSTLQCTVRNLSEAGARLRIASIVGIPDTFELLLDDGQKFACRSIWKTETEMGVSFEQA</sequence>
<accession>A0A5B8LPS0</accession>
<gene>
    <name evidence="2" type="ORF">FPZ08_00750</name>
</gene>
<protein>
    <submittedName>
        <fullName evidence="2">PilZ domain-containing protein</fullName>
    </submittedName>
</protein>
<name>A0A5B8LPS0_9HYPH</name>
<evidence type="ECO:0000313" key="2">
    <source>
        <dbReference type="EMBL" id="QDZ09402.1"/>
    </source>
</evidence>
<evidence type="ECO:0000259" key="1">
    <source>
        <dbReference type="Pfam" id="PF07238"/>
    </source>
</evidence>
<evidence type="ECO:0000313" key="3">
    <source>
        <dbReference type="Proteomes" id="UP000315364"/>
    </source>
</evidence>
<reference evidence="2 3" key="1">
    <citation type="submission" date="2019-07" db="EMBL/GenBank/DDBJ databases">
        <title>Full genome sequence of Devosia sp. Gsoil 520.</title>
        <authorList>
            <person name="Im W.-T."/>
        </authorList>
    </citation>
    <scope>NUCLEOTIDE SEQUENCE [LARGE SCALE GENOMIC DNA]</scope>
    <source>
        <strain evidence="2 3">Gsoil 520</strain>
    </source>
</reference>
<dbReference type="AlphaFoldDB" id="A0A5B8LPS0"/>
<proteinExistence type="predicted"/>
<keyword evidence="3" id="KW-1185">Reference proteome</keyword>
<dbReference type="KEGG" id="dea:FPZ08_00750"/>
<dbReference type="SUPFAM" id="SSF141371">
    <property type="entry name" value="PilZ domain-like"/>
    <property type="match status" value="1"/>
</dbReference>
<dbReference type="OrthoDB" id="7210926at2"/>
<dbReference type="EMBL" id="CP042304">
    <property type="protein sequence ID" value="QDZ09402.1"/>
    <property type="molecule type" value="Genomic_DNA"/>
</dbReference>
<dbReference type="GO" id="GO:0035438">
    <property type="term" value="F:cyclic-di-GMP binding"/>
    <property type="evidence" value="ECO:0007669"/>
    <property type="project" value="InterPro"/>
</dbReference>
<dbReference type="Pfam" id="PF07238">
    <property type="entry name" value="PilZ"/>
    <property type="match status" value="1"/>
</dbReference>
<dbReference type="InterPro" id="IPR009875">
    <property type="entry name" value="PilZ_domain"/>
</dbReference>
<feature type="domain" description="PilZ" evidence="1">
    <location>
        <begin position="10"/>
        <end position="86"/>
    </location>
</feature>
<organism evidence="2 3">
    <name type="scientific">Devosia ginsengisoli</name>
    <dbReference type="NCBI Taxonomy" id="400770"/>
    <lineage>
        <taxon>Bacteria</taxon>
        <taxon>Pseudomonadati</taxon>
        <taxon>Pseudomonadota</taxon>
        <taxon>Alphaproteobacteria</taxon>
        <taxon>Hyphomicrobiales</taxon>
        <taxon>Devosiaceae</taxon>
        <taxon>Devosia</taxon>
    </lineage>
</organism>